<feature type="region of interest" description="Disordered" evidence="1">
    <location>
        <begin position="1"/>
        <end position="23"/>
    </location>
</feature>
<keyword evidence="3" id="KW-1185">Reference proteome</keyword>
<evidence type="ECO:0000313" key="3">
    <source>
        <dbReference type="Proteomes" id="UP000621266"/>
    </source>
</evidence>
<evidence type="ECO:0008006" key="4">
    <source>
        <dbReference type="Google" id="ProtNLM"/>
    </source>
</evidence>
<dbReference type="Proteomes" id="UP000621266">
    <property type="component" value="Unassembled WGS sequence"/>
</dbReference>
<dbReference type="RefSeq" id="WP_156207337.1">
    <property type="nucleotide sequence ID" value="NZ_WHPN01000380.1"/>
</dbReference>
<comment type="caution">
    <text evidence="2">The sequence shown here is derived from an EMBL/GenBank/DDBJ whole genome shotgun (WGS) entry which is preliminary data.</text>
</comment>
<evidence type="ECO:0000256" key="1">
    <source>
        <dbReference type="SAM" id="MobiDB-lite"/>
    </source>
</evidence>
<accession>A0ABQ7FB56</accession>
<reference evidence="2 3" key="1">
    <citation type="submission" date="2019-10" db="EMBL/GenBank/DDBJ databases">
        <title>Streptomyces tenebrisbrunneis sp.nov., an endogenous actinomycete isolated from of Lycium ruthenicum.</title>
        <authorList>
            <person name="Ma L."/>
        </authorList>
    </citation>
    <scope>NUCLEOTIDE SEQUENCE [LARGE SCALE GENOMIC DNA]</scope>
    <source>
        <strain evidence="2 3">TRM 66187</strain>
    </source>
</reference>
<gene>
    <name evidence="2" type="ORF">GCU69_26255</name>
</gene>
<evidence type="ECO:0000313" key="2">
    <source>
        <dbReference type="EMBL" id="KAF4406181.1"/>
    </source>
</evidence>
<sequence>MATPRKSTARRPRKTMPTVPPCEPCRGTGEVAVSVRVGRTRRTVGQQNGICLSCFGSGLATE</sequence>
<dbReference type="EMBL" id="WHPN01000380">
    <property type="protein sequence ID" value="KAF4406181.1"/>
    <property type="molecule type" value="Genomic_DNA"/>
</dbReference>
<proteinExistence type="predicted"/>
<protein>
    <recommendedName>
        <fullName evidence="4">Molecular chaperone DnaJ</fullName>
    </recommendedName>
</protein>
<name>A0ABQ7FB56_9ACTN</name>
<organism evidence="2 3">
    <name type="scientific">Streptomyces lycii</name>
    <dbReference type="NCBI Taxonomy" id="2654337"/>
    <lineage>
        <taxon>Bacteria</taxon>
        <taxon>Bacillati</taxon>
        <taxon>Actinomycetota</taxon>
        <taxon>Actinomycetes</taxon>
        <taxon>Kitasatosporales</taxon>
        <taxon>Streptomycetaceae</taxon>
        <taxon>Streptomyces</taxon>
    </lineage>
</organism>